<evidence type="ECO:0000313" key="5">
    <source>
        <dbReference type="Proteomes" id="UP000297703"/>
    </source>
</evidence>
<sequence>MVHFKDVQSAKNSTGLCKSRLFSLWYRRETAVPRLKSLKMVYQPRLTIWVSQELFPTSQGDGGFPEGNLTIPKEVNRKKNNETEAAFLTPANGCGYHFTEINYLYPF</sequence>
<evidence type="ECO:0000256" key="1">
    <source>
        <dbReference type="ARBA" id="ARBA00022173"/>
    </source>
</evidence>
<comment type="caution">
    <text evidence="4">The sequence shown here is derived from an EMBL/GenBank/DDBJ whole genome shotgun (WGS) entry which is preliminary data.</text>
</comment>
<dbReference type="GO" id="GO:0031103">
    <property type="term" value="P:axon regeneration"/>
    <property type="evidence" value="ECO:0007669"/>
    <property type="project" value="TreeGrafter"/>
</dbReference>
<dbReference type="EMBL" id="QXTE01000019">
    <property type="protein sequence ID" value="TFK12701.1"/>
    <property type="molecule type" value="Genomic_DNA"/>
</dbReference>
<dbReference type="Pfam" id="PF11092">
    <property type="entry name" value="Alveol-reg_P311"/>
    <property type="match status" value="1"/>
</dbReference>
<dbReference type="PANTHER" id="PTHR17102:SF4">
    <property type="entry name" value="NEURONAL REGENERATION-RELATED PROTEIN"/>
    <property type="match status" value="1"/>
</dbReference>
<evidence type="ECO:0000256" key="3">
    <source>
        <dbReference type="ARBA" id="ARBA00033348"/>
    </source>
</evidence>
<organism evidence="4 5">
    <name type="scientific">Platysternon megacephalum</name>
    <name type="common">big-headed turtle</name>
    <dbReference type="NCBI Taxonomy" id="55544"/>
    <lineage>
        <taxon>Eukaryota</taxon>
        <taxon>Metazoa</taxon>
        <taxon>Chordata</taxon>
        <taxon>Craniata</taxon>
        <taxon>Vertebrata</taxon>
        <taxon>Euteleostomi</taxon>
        <taxon>Archelosauria</taxon>
        <taxon>Testudinata</taxon>
        <taxon>Testudines</taxon>
        <taxon>Cryptodira</taxon>
        <taxon>Durocryptodira</taxon>
        <taxon>Testudinoidea</taxon>
        <taxon>Platysternidae</taxon>
        <taxon>Platysternon</taxon>
    </lineage>
</organism>
<name>A0A4D9EMQ6_9SAUR</name>
<dbReference type="InterPro" id="IPR024417">
    <property type="entry name" value="Neuronal_3.1"/>
</dbReference>
<dbReference type="GO" id="GO:0045664">
    <property type="term" value="P:regulation of neuron differentiation"/>
    <property type="evidence" value="ECO:0007669"/>
    <property type="project" value="TreeGrafter"/>
</dbReference>
<evidence type="ECO:0000256" key="2">
    <source>
        <dbReference type="ARBA" id="ARBA00031310"/>
    </source>
</evidence>
<keyword evidence="5" id="KW-1185">Reference proteome</keyword>
<proteinExistence type="predicted"/>
<dbReference type="OrthoDB" id="9383199at2759"/>
<dbReference type="Proteomes" id="UP000297703">
    <property type="component" value="Unassembled WGS sequence"/>
</dbReference>
<gene>
    <name evidence="4" type="ORF">DR999_PMT03855</name>
</gene>
<reference evidence="4 5" key="1">
    <citation type="submission" date="2019-04" db="EMBL/GenBank/DDBJ databases">
        <title>Draft genome of the big-headed turtle Platysternon megacephalum.</title>
        <authorList>
            <person name="Gong S."/>
        </authorList>
    </citation>
    <scope>NUCLEOTIDE SEQUENCE [LARGE SCALE GENOMIC DNA]</scope>
    <source>
        <strain evidence="4">DO16091913</strain>
        <tissue evidence="4">Muscle</tissue>
    </source>
</reference>
<dbReference type="PANTHER" id="PTHR17102">
    <property type="entry name" value="NEURONAL REGENERATION-RELATED PROTEIN"/>
    <property type="match status" value="1"/>
</dbReference>
<dbReference type="AlphaFoldDB" id="A0A4D9EMQ6"/>
<reference evidence="4 5" key="2">
    <citation type="submission" date="2019-04" db="EMBL/GenBank/DDBJ databases">
        <title>The genome sequence of big-headed turtle.</title>
        <authorList>
            <person name="Gong S."/>
        </authorList>
    </citation>
    <scope>NUCLEOTIDE SEQUENCE [LARGE SCALE GENOMIC DNA]</scope>
    <source>
        <strain evidence="4">DO16091913</strain>
        <tissue evidence="4">Muscle</tissue>
    </source>
</reference>
<dbReference type="STRING" id="55544.A0A4D9EMQ6"/>
<evidence type="ECO:0000313" key="4">
    <source>
        <dbReference type="EMBL" id="TFK12701.1"/>
    </source>
</evidence>
<protein>
    <recommendedName>
        <fullName evidence="1">Neuronal regeneration-related protein</fullName>
    </recommendedName>
    <alternativeName>
        <fullName evidence="2">Neuronal protein 3.1</fullName>
    </alternativeName>
    <alternativeName>
        <fullName evidence="3">Protein p311</fullName>
    </alternativeName>
</protein>
<dbReference type="GO" id="GO:0017015">
    <property type="term" value="P:regulation of transforming growth factor beta receptor signaling pathway"/>
    <property type="evidence" value="ECO:0007669"/>
    <property type="project" value="TreeGrafter"/>
</dbReference>
<accession>A0A4D9EMQ6</accession>